<dbReference type="Proteomes" id="UP001566132">
    <property type="component" value="Unassembled WGS sequence"/>
</dbReference>
<comment type="caution">
    <text evidence="1">The sequence shown here is derived from an EMBL/GenBank/DDBJ whole genome shotgun (WGS) entry which is preliminary data.</text>
</comment>
<accession>A0ABD1EFB7</accession>
<organism evidence="1 2">
    <name type="scientific">Hypothenemus hampei</name>
    <name type="common">Coffee berry borer</name>
    <dbReference type="NCBI Taxonomy" id="57062"/>
    <lineage>
        <taxon>Eukaryota</taxon>
        <taxon>Metazoa</taxon>
        <taxon>Ecdysozoa</taxon>
        <taxon>Arthropoda</taxon>
        <taxon>Hexapoda</taxon>
        <taxon>Insecta</taxon>
        <taxon>Pterygota</taxon>
        <taxon>Neoptera</taxon>
        <taxon>Endopterygota</taxon>
        <taxon>Coleoptera</taxon>
        <taxon>Polyphaga</taxon>
        <taxon>Cucujiformia</taxon>
        <taxon>Curculionidae</taxon>
        <taxon>Scolytinae</taxon>
        <taxon>Hypothenemus</taxon>
    </lineage>
</organism>
<dbReference type="EMBL" id="JBDJPC010000008">
    <property type="protein sequence ID" value="KAL1493228.1"/>
    <property type="molecule type" value="Genomic_DNA"/>
</dbReference>
<keyword evidence="2" id="KW-1185">Reference proteome</keyword>
<proteinExistence type="predicted"/>
<name>A0ABD1EFB7_HYPHA</name>
<protein>
    <submittedName>
        <fullName evidence="1">Uncharacterized protein</fullName>
    </submittedName>
</protein>
<evidence type="ECO:0000313" key="1">
    <source>
        <dbReference type="EMBL" id="KAL1493228.1"/>
    </source>
</evidence>
<dbReference type="SUPFAM" id="SSF63748">
    <property type="entry name" value="Tudor/PWWP/MBT"/>
    <property type="match status" value="1"/>
</dbReference>
<sequence length="282" mass="32352">MSTFPIKILDFKSAHMFFITMDVEGKKQQKISELIIKDHKKIEDTCSNEIVAVRYNDQYARANILETIVNDQSMVKNYNCWLIDFGQRIICNIIYQLPKYIQNIEPNCKIASLSNFCYLNSILELGIKGSITSNQTCCASSGVIKCTFDLISTSDKIVFDLKQEIANVLLIGDLLIHKDDTILSLSEQLERRGLITRSESVFQELIKDNLKFINSHFPIISHSSPNSPAERTTCDPNTLPPLDLDRRIPVQQSNKKLVVREIIEKMRKNLLKKQTHTEDDNR</sequence>
<dbReference type="AlphaFoldDB" id="A0ABD1EFB7"/>
<gene>
    <name evidence="1" type="ORF">ABEB36_011320</name>
</gene>
<reference evidence="1 2" key="1">
    <citation type="submission" date="2024-05" db="EMBL/GenBank/DDBJ databases">
        <title>Genetic variation in Jamaican populations of the coffee berry borer (Hypothenemus hampei).</title>
        <authorList>
            <person name="Errbii M."/>
            <person name="Myrie A."/>
        </authorList>
    </citation>
    <scope>NUCLEOTIDE SEQUENCE [LARGE SCALE GENOMIC DNA]</scope>
    <source>
        <strain evidence="1">JA-Hopewell-2020-01-JO</strain>
        <tissue evidence="1">Whole body</tissue>
    </source>
</reference>
<evidence type="ECO:0000313" key="2">
    <source>
        <dbReference type="Proteomes" id="UP001566132"/>
    </source>
</evidence>